<dbReference type="CDD" id="cd07571">
    <property type="entry name" value="ALP_N-acyl_transferase"/>
    <property type="match status" value="1"/>
</dbReference>
<feature type="transmembrane region" description="Helical" evidence="9">
    <location>
        <begin position="422"/>
        <end position="441"/>
    </location>
</feature>
<keyword evidence="11" id="KW-0449">Lipoprotein</keyword>
<feature type="transmembrane region" description="Helical" evidence="9">
    <location>
        <begin position="126"/>
        <end position="144"/>
    </location>
</feature>
<dbReference type="HAMAP" id="MF_01148">
    <property type="entry name" value="Lnt"/>
    <property type="match status" value="1"/>
</dbReference>
<dbReference type="InterPro" id="IPR003010">
    <property type="entry name" value="C-N_Hydrolase"/>
</dbReference>
<gene>
    <name evidence="9 11" type="primary">lnt</name>
    <name evidence="11" type="ordered locus">midi_01047</name>
</gene>
<dbReference type="InterPro" id="IPR045378">
    <property type="entry name" value="LNT_N"/>
</dbReference>
<keyword evidence="8 9" id="KW-0012">Acyltransferase</keyword>
<dbReference type="KEGG" id="mmn:midi_01047"/>
<evidence type="ECO:0000256" key="7">
    <source>
        <dbReference type="ARBA" id="ARBA00023136"/>
    </source>
</evidence>
<keyword evidence="7 9" id="KW-0472">Membrane</keyword>
<keyword evidence="4 9" id="KW-0808">Transferase</keyword>
<dbReference type="InterPro" id="IPR004563">
    <property type="entry name" value="Apolipo_AcylTrfase"/>
</dbReference>
<evidence type="ECO:0000256" key="3">
    <source>
        <dbReference type="ARBA" id="ARBA00022475"/>
    </source>
</evidence>
<keyword evidence="12" id="KW-1185">Reference proteome</keyword>
<dbReference type="EC" id="2.3.1.269" evidence="9"/>
<dbReference type="PANTHER" id="PTHR38686">
    <property type="entry name" value="APOLIPOPROTEIN N-ACYLTRANSFERASE"/>
    <property type="match status" value="1"/>
</dbReference>
<keyword evidence="5 9" id="KW-0812">Transmembrane</keyword>
<dbReference type="UniPathway" id="UPA00666"/>
<dbReference type="NCBIfam" id="TIGR00546">
    <property type="entry name" value="lnt"/>
    <property type="match status" value="1"/>
</dbReference>
<evidence type="ECO:0000313" key="11">
    <source>
        <dbReference type="EMBL" id="AEI89324.1"/>
    </source>
</evidence>
<comment type="caution">
    <text evidence="9">Lacks conserved residue(s) required for the propagation of feature annotation.</text>
</comment>
<keyword evidence="3 9" id="KW-1003">Cell membrane</keyword>
<dbReference type="Gene3D" id="3.60.110.10">
    <property type="entry name" value="Carbon-nitrogen hydrolase"/>
    <property type="match status" value="1"/>
</dbReference>
<dbReference type="InterPro" id="IPR036526">
    <property type="entry name" value="C-N_Hydrolase_sf"/>
</dbReference>
<dbReference type="Proteomes" id="UP000006639">
    <property type="component" value="Chromosome"/>
</dbReference>
<evidence type="ECO:0000256" key="9">
    <source>
        <dbReference type="HAMAP-Rule" id="MF_01148"/>
    </source>
</evidence>
<evidence type="ECO:0000256" key="6">
    <source>
        <dbReference type="ARBA" id="ARBA00022989"/>
    </source>
</evidence>
<comment type="catalytic activity">
    <reaction evidence="9">
        <text>N-terminal S-1,2-diacyl-sn-glyceryl-L-cysteinyl-[lipoprotein] + a glycerophospholipid = N-acyl-S-1,2-diacyl-sn-glyceryl-L-cysteinyl-[lipoprotein] + a 2-acyl-sn-glycero-3-phospholipid + H(+)</text>
        <dbReference type="Rhea" id="RHEA:48228"/>
        <dbReference type="Rhea" id="RHEA-COMP:14681"/>
        <dbReference type="Rhea" id="RHEA-COMP:14684"/>
        <dbReference type="ChEBI" id="CHEBI:15378"/>
        <dbReference type="ChEBI" id="CHEBI:136912"/>
        <dbReference type="ChEBI" id="CHEBI:140656"/>
        <dbReference type="ChEBI" id="CHEBI:140657"/>
        <dbReference type="ChEBI" id="CHEBI:140660"/>
        <dbReference type="EC" id="2.3.1.269"/>
    </reaction>
</comment>
<dbReference type="Pfam" id="PF20154">
    <property type="entry name" value="LNT_N"/>
    <property type="match status" value="1"/>
</dbReference>
<dbReference type="AlphaFoldDB" id="F7XTW5"/>
<proteinExistence type="inferred from homology"/>
<name>F7XTW5_MIDMI</name>
<evidence type="ECO:0000256" key="2">
    <source>
        <dbReference type="ARBA" id="ARBA00010065"/>
    </source>
</evidence>
<dbReference type="PROSITE" id="PS50263">
    <property type="entry name" value="CN_HYDROLASE"/>
    <property type="match status" value="1"/>
</dbReference>
<evidence type="ECO:0000256" key="5">
    <source>
        <dbReference type="ARBA" id="ARBA00022692"/>
    </source>
</evidence>
<feature type="transmembrane region" description="Helical" evidence="9">
    <location>
        <begin position="59"/>
        <end position="81"/>
    </location>
</feature>
<dbReference type="GO" id="GO:0005886">
    <property type="term" value="C:plasma membrane"/>
    <property type="evidence" value="ECO:0007669"/>
    <property type="project" value="UniProtKB-SubCell"/>
</dbReference>
<dbReference type="Pfam" id="PF00795">
    <property type="entry name" value="CN_hydrolase"/>
    <property type="match status" value="1"/>
</dbReference>
<comment type="subcellular location">
    <subcellularLocation>
        <location evidence="1">Cell membrane</location>
        <topology evidence="1">Multi-pass membrane protein</topology>
    </subcellularLocation>
</comment>
<feature type="transmembrane region" description="Helical" evidence="9">
    <location>
        <begin position="22"/>
        <end position="52"/>
    </location>
</feature>
<feature type="domain" description="CN hydrolase" evidence="10">
    <location>
        <begin position="160"/>
        <end position="408"/>
    </location>
</feature>
<sequence>MGHFLTSLYWISYSLLFEPEKFAWLIPFSVVLIPALMSFFIGLFTIFISYFINKNGDRILICLIFASGWSVTELVRGHAIFDFPWNLLGYTGASFEYFSQIASIIGVRGMGFLIALAAVIPYTKKLSPILITYCCIGICFLYGYHRLTEQQAADVNDQIIKLRLVQPNFQQVHFGDEEKRLEFLLRLIEMSNENGYQDRDLTIWPESAYPFLINNNRGLFEVLGKVVKSDSALVFGADRYVDHLKKSYLFNSMISISKAGRLVDYYDKKILVPFGEYMPLRKFLPILKKVASGASDFSKGDAFSLLHVDQVGKVMPSICFEIAFDSLYNRELVKNALFILNITNDLWFGDSIGPYQHFTMSRIRAIEYGLPLVRVANTGISAVIDCYGRILSICELNAAVVEDFNLRVTRAFSIYTEYKLKMVILALIGLIMAIASVTFLLKVRKY</sequence>
<dbReference type="STRING" id="696127.midi_01047"/>
<dbReference type="PANTHER" id="PTHR38686:SF1">
    <property type="entry name" value="APOLIPOPROTEIN N-ACYLTRANSFERASE"/>
    <property type="match status" value="1"/>
</dbReference>
<comment type="pathway">
    <text evidence="9">Protein modification; lipoprotein biosynthesis (N-acyl transfer).</text>
</comment>
<feature type="transmembrane region" description="Helical" evidence="9">
    <location>
        <begin position="101"/>
        <end position="119"/>
    </location>
</feature>
<dbReference type="HOGENOM" id="CLU_019563_3_1_5"/>
<dbReference type="GO" id="GO:0016410">
    <property type="term" value="F:N-acyltransferase activity"/>
    <property type="evidence" value="ECO:0007669"/>
    <property type="project" value="UniProtKB-UniRule"/>
</dbReference>
<dbReference type="GO" id="GO:0042158">
    <property type="term" value="P:lipoprotein biosynthetic process"/>
    <property type="evidence" value="ECO:0007669"/>
    <property type="project" value="UniProtKB-UniRule"/>
</dbReference>
<evidence type="ECO:0000259" key="10">
    <source>
        <dbReference type="PROSITE" id="PS50263"/>
    </source>
</evidence>
<reference evidence="11 12" key="1">
    <citation type="journal article" date="2011" name="Mol. Biol. Evol.">
        <title>Phylogenomic evidence for the presence of a flagellum and cbb3 oxidase in the free-living mitochondrial ancestor.</title>
        <authorList>
            <person name="Sassera D."/>
            <person name="Lo N."/>
            <person name="Epis S."/>
            <person name="D'Auria G."/>
            <person name="Montagna M."/>
            <person name="Comandatore F."/>
            <person name="Horner D."/>
            <person name="Pereto J."/>
            <person name="Luciano A.M."/>
            <person name="Franciosi F."/>
            <person name="Ferri E."/>
            <person name="Crotti E."/>
            <person name="Bazzocchi C."/>
            <person name="Daffonchio D."/>
            <person name="Sacchi L."/>
            <person name="Moya A."/>
            <person name="Latorre A."/>
            <person name="Bandi C."/>
        </authorList>
    </citation>
    <scope>NUCLEOTIDE SEQUENCE [LARGE SCALE GENOMIC DNA]</scope>
    <source>
        <strain evidence="11 12">IricVA</strain>
    </source>
</reference>
<keyword evidence="6 9" id="KW-1133">Transmembrane helix</keyword>
<evidence type="ECO:0000313" key="12">
    <source>
        <dbReference type="Proteomes" id="UP000006639"/>
    </source>
</evidence>
<dbReference type="EMBL" id="CP002130">
    <property type="protein sequence ID" value="AEI89324.1"/>
    <property type="molecule type" value="Genomic_DNA"/>
</dbReference>
<dbReference type="OrthoDB" id="9804277at2"/>
<evidence type="ECO:0000256" key="4">
    <source>
        <dbReference type="ARBA" id="ARBA00022679"/>
    </source>
</evidence>
<protein>
    <recommendedName>
        <fullName evidence="9">Apolipoprotein N-acyltransferase</fullName>
        <shortName evidence="9">ALP N-acyltransferase</shortName>
        <ecNumber evidence="9">2.3.1.269</ecNumber>
    </recommendedName>
</protein>
<organism evidence="11 12">
    <name type="scientific">Midichloria mitochondrii (strain IricVA)</name>
    <dbReference type="NCBI Taxonomy" id="696127"/>
    <lineage>
        <taxon>Bacteria</taxon>
        <taxon>Pseudomonadati</taxon>
        <taxon>Pseudomonadota</taxon>
        <taxon>Alphaproteobacteria</taxon>
        <taxon>Rickettsiales</taxon>
        <taxon>Candidatus Midichloriaceae</taxon>
        <taxon>Candidatus Midichloria</taxon>
    </lineage>
</organism>
<dbReference type="SUPFAM" id="SSF56317">
    <property type="entry name" value="Carbon-nitrogen hydrolase"/>
    <property type="match status" value="1"/>
</dbReference>
<comment type="similarity">
    <text evidence="2 9">Belongs to the CN hydrolase family. Apolipoprotein N-acyltransferase subfamily.</text>
</comment>
<evidence type="ECO:0000256" key="1">
    <source>
        <dbReference type="ARBA" id="ARBA00004651"/>
    </source>
</evidence>
<evidence type="ECO:0000256" key="8">
    <source>
        <dbReference type="ARBA" id="ARBA00023315"/>
    </source>
</evidence>
<comment type="function">
    <text evidence="9">Catalyzes the phospholipid dependent N-acylation of the N-terminal cysteine of apolipoprotein, the last step in lipoprotein maturation.</text>
</comment>
<accession>F7XTW5</accession>